<dbReference type="InterPro" id="IPR019026">
    <property type="entry name" value="Peptidase_M64_IgA"/>
</dbReference>
<feature type="domain" description="Peptidase M64 N-terminal" evidence="1">
    <location>
        <begin position="8"/>
        <end position="118"/>
    </location>
</feature>
<accession>A0AAW9Q354</accession>
<reference evidence="2 3" key="1">
    <citation type="submission" date="2024-02" db="EMBL/GenBank/DDBJ databases">
        <title>Genome sequence of Aquincola sp. MAHUQ-54.</title>
        <authorList>
            <person name="Huq M.A."/>
        </authorList>
    </citation>
    <scope>NUCLEOTIDE SEQUENCE [LARGE SCALE GENOMIC DNA]</scope>
    <source>
        <strain evidence="2 3">MAHUQ-54</strain>
    </source>
</reference>
<dbReference type="GO" id="GO:0008237">
    <property type="term" value="F:metallopeptidase activity"/>
    <property type="evidence" value="ECO:0007669"/>
    <property type="project" value="InterPro"/>
</dbReference>
<dbReference type="EMBL" id="JAZIBG010000025">
    <property type="protein sequence ID" value="MEF7614443.1"/>
    <property type="molecule type" value="Genomic_DNA"/>
</dbReference>
<evidence type="ECO:0000259" key="1">
    <source>
        <dbReference type="Pfam" id="PF16217"/>
    </source>
</evidence>
<dbReference type="Pfam" id="PF09471">
    <property type="entry name" value="Peptidase_M64"/>
    <property type="match status" value="1"/>
</dbReference>
<keyword evidence="3" id="KW-1185">Reference proteome</keyword>
<dbReference type="InterPro" id="IPR024079">
    <property type="entry name" value="MetalloPept_cat_dom_sf"/>
</dbReference>
<dbReference type="AlphaFoldDB" id="A0AAW9Q354"/>
<name>A0AAW9Q354_9BURK</name>
<proteinExistence type="predicted"/>
<dbReference type="Pfam" id="PF16217">
    <property type="entry name" value="M64_N"/>
    <property type="match status" value="1"/>
</dbReference>
<dbReference type="Gene3D" id="3.40.390.10">
    <property type="entry name" value="Collagenase (Catalytic Domain)"/>
    <property type="match status" value="1"/>
</dbReference>
<sequence>MAARAAMTALRLDLVHIGSQQAERYELLQFGSSAAADAHRRGHLDDRGTYRWTVTAPDGSVAASRGYSALFEEWQSTVAGDPQPREGRFNESHVVPWVAGGRLRIERREAGERFRTIFDTVLPDAGMPVPPAPWRSDRRLHELHGDGPVRLLMVAEGFAAGEEAAFLAAARRACEVLRATDPFSAFAGRLRFSALFVPSPASGIPTRPEDAGTTSFGSSYGALGMARYLVATDLHALGRATEGIAHAATIVLANAGTYGGSGIFNTNCLVPAGMDDADFGYVLPHELGHSLGGLGDEYFGKEVTYDTEGADAWQPWEPNVSPMDVQGRVKWSARVAAGVPVPTPWQHAEYLRLMQVPLLPSADPAARPPAEVRAELAAVMAQEPWAERIGVFEGARYLAHGLYRPESDCRMFTRSATRFCAICRETLAGVLAGASPDA</sequence>
<protein>
    <submittedName>
        <fullName evidence="2">M64 family metallopeptidase</fullName>
    </submittedName>
</protein>
<comment type="caution">
    <text evidence="2">The sequence shown here is derived from an EMBL/GenBank/DDBJ whole genome shotgun (WGS) entry which is preliminary data.</text>
</comment>
<dbReference type="Proteomes" id="UP001336250">
    <property type="component" value="Unassembled WGS sequence"/>
</dbReference>
<evidence type="ECO:0000313" key="3">
    <source>
        <dbReference type="Proteomes" id="UP001336250"/>
    </source>
</evidence>
<evidence type="ECO:0000313" key="2">
    <source>
        <dbReference type="EMBL" id="MEF7614443.1"/>
    </source>
</evidence>
<organism evidence="2 3">
    <name type="scientific">Aquincola agrisoli</name>
    <dbReference type="NCBI Taxonomy" id="3119538"/>
    <lineage>
        <taxon>Bacteria</taxon>
        <taxon>Pseudomonadati</taxon>
        <taxon>Pseudomonadota</taxon>
        <taxon>Betaproteobacteria</taxon>
        <taxon>Burkholderiales</taxon>
        <taxon>Sphaerotilaceae</taxon>
        <taxon>Aquincola</taxon>
    </lineage>
</organism>
<dbReference type="RefSeq" id="WP_332289426.1">
    <property type="nucleotide sequence ID" value="NZ_JAZIBG010000025.1"/>
</dbReference>
<dbReference type="Gene3D" id="2.60.40.3250">
    <property type="entry name" value="Peptidase M64, N-terminal domain"/>
    <property type="match status" value="1"/>
</dbReference>
<dbReference type="InterPro" id="IPR032625">
    <property type="entry name" value="M64_N"/>
</dbReference>
<gene>
    <name evidence="2" type="ORF">V4F39_11035</name>
</gene>
<dbReference type="InterPro" id="IPR038171">
    <property type="entry name" value="M64_N_sf"/>
</dbReference>